<organism evidence="2 3">
    <name type="scientific">Mucuna pruriens</name>
    <name type="common">Velvet bean</name>
    <name type="synonym">Dolichos pruriens</name>
    <dbReference type="NCBI Taxonomy" id="157652"/>
    <lineage>
        <taxon>Eukaryota</taxon>
        <taxon>Viridiplantae</taxon>
        <taxon>Streptophyta</taxon>
        <taxon>Embryophyta</taxon>
        <taxon>Tracheophyta</taxon>
        <taxon>Spermatophyta</taxon>
        <taxon>Magnoliopsida</taxon>
        <taxon>eudicotyledons</taxon>
        <taxon>Gunneridae</taxon>
        <taxon>Pentapetalae</taxon>
        <taxon>rosids</taxon>
        <taxon>fabids</taxon>
        <taxon>Fabales</taxon>
        <taxon>Fabaceae</taxon>
        <taxon>Papilionoideae</taxon>
        <taxon>50 kb inversion clade</taxon>
        <taxon>NPAAA clade</taxon>
        <taxon>indigoferoid/millettioid clade</taxon>
        <taxon>Phaseoleae</taxon>
        <taxon>Mucuna</taxon>
    </lineage>
</organism>
<gene>
    <name evidence="2" type="ORF">CR513_46558</name>
</gene>
<comment type="caution">
    <text evidence="2">The sequence shown here is derived from an EMBL/GenBank/DDBJ whole genome shotgun (WGS) entry which is preliminary data.</text>
</comment>
<evidence type="ECO:0000256" key="1">
    <source>
        <dbReference type="SAM" id="Phobius"/>
    </source>
</evidence>
<dbReference type="Proteomes" id="UP000257109">
    <property type="component" value="Unassembled WGS sequence"/>
</dbReference>
<reference evidence="2" key="1">
    <citation type="submission" date="2018-05" db="EMBL/GenBank/DDBJ databases">
        <title>Draft genome of Mucuna pruriens seed.</title>
        <authorList>
            <person name="Nnadi N.E."/>
            <person name="Vos R."/>
            <person name="Hasami M.H."/>
            <person name="Devisetty U.K."/>
            <person name="Aguiy J.C."/>
        </authorList>
    </citation>
    <scope>NUCLEOTIDE SEQUENCE [LARGE SCALE GENOMIC DNA]</scope>
    <source>
        <strain evidence="2">JCA_2017</strain>
    </source>
</reference>
<accession>A0A371F6C4</accession>
<evidence type="ECO:0000313" key="3">
    <source>
        <dbReference type="Proteomes" id="UP000257109"/>
    </source>
</evidence>
<proteinExistence type="predicted"/>
<sequence>MSPYLQFQIPMCFYGISVLVILSLGYLKYLYFLI</sequence>
<keyword evidence="1" id="KW-1133">Transmembrane helix</keyword>
<evidence type="ECO:0000313" key="2">
    <source>
        <dbReference type="EMBL" id="RDX73785.1"/>
    </source>
</evidence>
<dbReference type="AlphaFoldDB" id="A0A371F6C4"/>
<keyword evidence="3" id="KW-1185">Reference proteome</keyword>
<keyword evidence="1" id="KW-0812">Transmembrane</keyword>
<name>A0A371F6C4_MUCPR</name>
<protein>
    <submittedName>
        <fullName evidence="2">Uncharacterized protein</fullName>
    </submittedName>
</protein>
<dbReference type="EMBL" id="QJKJ01010415">
    <property type="protein sequence ID" value="RDX73785.1"/>
    <property type="molecule type" value="Genomic_DNA"/>
</dbReference>
<keyword evidence="1" id="KW-0472">Membrane</keyword>
<feature type="transmembrane region" description="Helical" evidence="1">
    <location>
        <begin position="12"/>
        <end position="32"/>
    </location>
</feature>